<evidence type="ECO:0000313" key="2">
    <source>
        <dbReference type="EMBL" id="KAJ1101703.1"/>
    </source>
</evidence>
<dbReference type="EMBL" id="JANPWB010000014">
    <property type="protein sequence ID" value="KAJ1101703.1"/>
    <property type="molecule type" value="Genomic_DNA"/>
</dbReference>
<name>A0AAV7MIA5_PLEWA</name>
<sequence>MQDACRGCRRETHACGELTGVLAAGEVGRSPGIRYKAKERSAATDLTAREGVAHKTSTDGLDIDWRVYNGGVGDGARPGVSAMADVQDMEREQHYEDEEEEKLEEGEIPHWKDKVMDPVRRSSGQGKIKVFCSTISI</sequence>
<proteinExistence type="predicted"/>
<protein>
    <submittedName>
        <fullName evidence="2">Uncharacterized protein</fullName>
    </submittedName>
</protein>
<accession>A0AAV7MIA5</accession>
<feature type="compositionally biased region" description="Basic and acidic residues" evidence="1">
    <location>
        <begin position="105"/>
        <end position="119"/>
    </location>
</feature>
<organism evidence="2 3">
    <name type="scientific">Pleurodeles waltl</name>
    <name type="common">Iberian ribbed newt</name>
    <dbReference type="NCBI Taxonomy" id="8319"/>
    <lineage>
        <taxon>Eukaryota</taxon>
        <taxon>Metazoa</taxon>
        <taxon>Chordata</taxon>
        <taxon>Craniata</taxon>
        <taxon>Vertebrata</taxon>
        <taxon>Euteleostomi</taxon>
        <taxon>Amphibia</taxon>
        <taxon>Batrachia</taxon>
        <taxon>Caudata</taxon>
        <taxon>Salamandroidea</taxon>
        <taxon>Salamandridae</taxon>
        <taxon>Pleurodelinae</taxon>
        <taxon>Pleurodeles</taxon>
    </lineage>
</organism>
<feature type="region of interest" description="Disordered" evidence="1">
    <location>
        <begin position="90"/>
        <end position="119"/>
    </location>
</feature>
<comment type="caution">
    <text evidence="2">The sequence shown here is derived from an EMBL/GenBank/DDBJ whole genome shotgun (WGS) entry which is preliminary data.</text>
</comment>
<evidence type="ECO:0000256" key="1">
    <source>
        <dbReference type="SAM" id="MobiDB-lite"/>
    </source>
</evidence>
<evidence type="ECO:0000313" key="3">
    <source>
        <dbReference type="Proteomes" id="UP001066276"/>
    </source>
</evidence>
<reference evidence="2" key="1">
    <citation type="journal article" date="2022" name="bioRxiv">
        <title>Sequencing and chromosome-scale assembly of the giantPleurodeles waltlgenome.</title>
        <authorList>
            <person name="Brown T."/>
            <person name="Elewa A."/>
            <person name="Iarovenko S."/>
            <person name="Subramanian E."/>
            <person name="Araus A.J."/>
            <person name="Petzold A."/>
            <person name="Susuki M."/>
            <person name="Suzuki K.-i.T."/>
            <person name="Hayashi T."/>
            <person name="Toyoda A."/>
            <person name="Oliveira C."/>
            <person name="Osipova E."/>
            <person name="Leigh N.D."/>
            <person name="Simon A."/>
            <person name="Yun M.H."/>
        </authorList>
    </citation>
    <scope>NUCLEOTIDE SEQUENCE</scope>
    <source>
        <strain evidence="2">20211129_DDA</strain>
        <tissue evidence="2">Liver</tissue>
    </source>
</reference>
<dbReference type="Proteomes" id="UP001066276">
    <property type="component" value="Chromosome 10"/>
</dbReference>
<feature type="compositionally biased region" description="Acidic residues" evidence="1">
    <location>
        <begin position="95"/>
        <end position="104"/>
    </location>
</feature>
<keyword evidence="3" id="KW-1185">Reference proteome</keyword>
<gene>
    <name evidence="2" type="ORF">NDU88_006768</name>
</gene>
<dbReference type="AlphaFoldDB" id="A0AAV7MIA5"/>